<evidence type="ECO:0000313" key="3">
    <source>
        <dbReference type="EMBL" id="USW47196.1"/>
    </source>
</evidence>
<feature type="compositionally biased region" description="Low complexity" evidence="1">
    <location>
        <begin position="237"/>
        <end position="261"/>
    </location>
</feature>
<name>A0A9Q9AJR1_9PEZI</name>
<dbReference type="Gene3D" id="2.70.50.70">
    <property type="match status" value="1"/>
</dbReference>
<evidence type="ECO:0000256" key="1">
    <source>
        <dbReference type="SAM" id="MobiDB-lite"/>
    </source>
</evidence>
<protein>
    <recommendedName>
        <fullName evidence="5">Lytic polysaccharide monooxygenase</fullName>
    </recommendedName>
</protein>
<dbReference type="EMBL" id="CP099418">
    <property type="protein sequence ID" value="USW47196.1"/>
    <property type="molecule type" value="Genomic_DNA"/>
</dbReference>
<evidence type="ECO:0000313" key="4">
    <source>
        <dbReference type="Proteomes" id="UP001056384"/>
    </source>
</evidence>
<dbReference type="AlphaFoldDB" id="A0A9Q9AJR1"/>
<keyword evidence="4" id="KW-1185">Reference proteome</keyword>
<reference evidence="3" key="1">
    <citation type="submission" date="2022-06" db="EMBL/GenBank/DDBJ databases">
        <title>Complete genome sequences of two strains of the flax pathogen Septoria linicola.</title>
        <authorList>
            <person name="Lapalu N."/>
            <person name="Simon A."/>
            <person name="Demenou B."/>
            <person name="Paumier D."/>
            <person name="Guillot M.-P."/>
            <person name="Gout L."/>
            <person name="Valade R."/>
        </authorList>
    </citation>
    <scope>NUCLEOTIDE SEQUENCE</scope>
    <source>
        <strain evidence="3">SE15195</strain>
    </source>
</reference>
<evidence type="ECO:0008006" key="5">
    <source>
        <dbReference type="Google" id="ProtNLM"/>
    </source>
</evidence>
<dbReference type="OrthoDB" id="2342176at2759"/>
<feature type="region of interest" description="Disordered" evidence="1">
    <location>
        <begin position="237"/>
        <end position="274"/>
    </location>
</feature>
<feature type="chain" id="PRO_5040496726" description="Lytic polysaccharide monooxygenase" evidence="2">
    <location>
        <begin position="22"/>
        <end position="396"/>
    </location>
</feature>
<accession>A0A9Q9AJR1</accession>
<organism evidence="3 4">
    <name type="scientific">Septoria linicola</name>
    <dbReference type="NCBI Taxonomy" id="215465"/>
    <lineage>
        <taxon>Eukaryota</taxon>
        <taxon>Fungi</taxon>
        <taxon>Dikarya</taxon>
        <taxon>Ascomycota</taxon>
        <taxon>Pezizomycotina</taxon>
        <taxon>Dothideomycetes</taxon>
        <taxon>Dothideomycetidae</taxon>
        <taxon>Mycosphaerellales</taxon>
        <taxon>Mycosphaerellaceae</taxon>
        <taxon>Septoria</taxon>
    </lineage>
</organism>
<dbReference type="PANTHER" id="PTHR36182">
    <property type="entry name" value="PROTEIN, PUTATIVE (AFU_ORTHOLOGUE AFUA_6G10930)-RELATED"/>
    <property type="match status" value="1"/>
</dbReference>
<sequence length="396" mass="40443">MFHTILSIAMVVLALFGTASAHMTLKTPVPYGQSTLDTSPLKPDKSNYPCKLREGVYDITQQNIIPVGVPQELSFSGSASHGGGTCQLSISLDKEPTASSVFKLIQVFEGGCPTAGAGNDGSDTFSFTVPKGFPNGDFALAWVWYNRIGNREVYMNCAPITVTGGADNNDLFDSLPNQYMINLPPSECSSVETSDQIIPNPGQYVVKAQGALLSSATGPSCAAAAAAQTESVKGYKSAASGDSASSGVTEPASSTAHATSAPGYNNGQYSAPASTTAAVPTSAPVASSSTTASAPAAYPTLSVSSGAGVSGPATGIVTSYGPAGTGSTTSGSTPSSGNGIVCDDAHAGQYGVEVAGKTVWRQVAPGTTCQEVSAYRLKRSMRHAHVRRHIQNGGFF</sequence>
<dbReference type="Proteomes" id="UP001056384">
    <property type="component" value="Chromosome 1"/>
</dbReference>
<proteinExistence type="predicted"/>
<evidence type="ECO:0000256" key="2">
    <source>
        <dbReference type="SAM" id="SignalP"/>
    </source>
</evidence>
<keyword evidence="2" id="KW-0732">Signal</keyword>
<gene>
    <name evidence="3" type="ORF">Slin15195_G005150</name>
</gene>
<feature type="signal peptide" evidence="2">
    <location>
        <begin position="1"/>
        <end position="21"/>
    </location>
</feature>
<dbReference type="PANTHER" id="PTHR36182:SF2">
    <property type="entry name" value="LYTIC POLYSACCHARIDE MONOOXYGENASE"/>
    <property type="match status" value="1"/>
</dbReference>